<evidence type="ECO:0000313" key="4">
    <source>
        <dbReference type="Proteomes" id="UP001596287"/>
    </source>
</evidence>
<dbReference type="PANTHER" id="PTHR46401">
    <property type="entry name" value="GLYCOSYLTRANSFERASE WBBK-RELATED"/>
    <property type="match status" value="1"/>
</dbReference>
<reference evidence="4" key="1">
    <citation type="journal article" date="2019" name="Int. J. Syst. Evol. Microbiol.">
        <title>The Global Catalogue of Microorganisms (GCM) 10K type strain sequencing project: providing services to taxonomists for standard genome sequencing and annotation.</title>
        <authorList>
            <consortium name="The Broad Institute Genomics Platform"/>
            <consortium name="The Broad Institute Genome Sequencing Center for Infectious Disease"/>
            <person name="Wu L."/>
            <person name="Ma J."/>
        </authorList>
    </citation>
    <scope>NUCLEOTIDE SEQUENCE [LARGE SCALE GENOMIC DNA]</scope>
    <source>
        <strain evidence="4">CCUG 49679</strain>
    </source>
</reference>
<dbReference type="Gene3D" id="3.40.50.2000">
    <property type="entry name" value="Glycogen Phosphorylase B"/>
    <property type="match status" value="2"/>
</dbReference>
<evidence type="ECO:0000256" key="1">
    <source>
        <dbReference type="ARBA" id="ARBA00022679"/>
    </source>
</evidence>
<comment type="caution">
    <text evidence="3">The sequence shown here is derived from an EMBL/GenBank/DDBJ whole genome shotgun (WGS) entry which is preliminary data.</text>
</comment>
<dbReference type="Proteomes" id="UP001596287">
    <property type="component" value="Unassembled WGS sequence"/>
</dbReference>
<evidence type="ECO:0000259" key="2">
    <source>
        <dbReference type="Pfam" id="PF00534"/>
    </source>
</evidence>
<sequence>MKKTIIISGVNLSEGGPLTVISSVLNFLDQSDYVANYRIIALVHSKDLFQNLKNIELMAFSEVKSSWFKRLKFEYRDCLELSKELESHLWFSLHDITPNVISVKRAVYCHNASPFHKQNLKVFFQTPLRYLYVKFYKQLYSINIKKNDFVVVQQKWIKEEFIKMFHLKKEKIIVALPDQAAEKYLDIEILKQQDKVKKVFFYPAFPREFKNFETICKAVELVKHEIEMDFEVILTIDGSENDYSRAIVDKYGSIRQISFIGLQSKDKVEHYYAASDCLLFPSKLETWGLPISEYKKYNKPMLVSDLPYAYETVGNYEKVKYFDPKSESDLSQAMIEFLKEKLEYNNKGPVFYEQPYCTSWSELFKHLLK</sequence>
<dbReference type="SUPFAM" id="SSF53756">
    <property type="entry name" value="UDP-Glycosyltransferase/glycogen phosphorylase"/>
    <property type="match status" value="1"/>
</dbReference>
<accession>A0ABW1PTB6</accession>
<protein>
    <submittedName>
        <fullName evidence="3">Glycosyltransferase</fullName>
        <ecNumber evidence="3">2.4.-.-</ecNumber>
    </submittedName>
</protein>
<dbReference type="RefSeq" id="WP_379793046.1">
    <property type="nucleotide sequence ID" value="NZ_JBHSQB010000010.1"/>
</dbReference>
<organism evidence="3 4">
    <name type="scientific">Flavobacterium qiangtangense</name>
    <dbReference type="NCBI Taxonomy" id="1442595"/>
    <lineage>
        <taxon>Bacteria</taxon>
        <taxon>Pseudomonadati</taxon>
        <taxon>Bacteroidota</taxon>
        <taxon>Flavobacteriia</taxon>
        <taxon>Flavobacteriales</taxon>
        <taxon>Flavobacteriaceae</taxon>
        <taxon>Flavobacterium</taxon>
    </lineage>
</organism>
<name>A0ABW1PTB6_9FLAO</name>
<dbReference type="PANTHER" id="PTHR46401:SF2">
    <property type="entry name" value="GLYCOSYLTRANSFERASE WBBK-RELATED"/>
    <property type="match status" value="1"/>
</dbReference>
<evidence type="ECO:0000313" key="3">
    <source>
        <dbReference type="EMBL" id="MFC6098062.1"/>
    </source>
</evidence>
<keyword evidence="4" id="KW-1185">Reference proteome</keyword>
<dbReference type="InterPro" id="IPR001296">
    <property type="entry name" value="Glyco_trans_1"/>
</dbReference>
<dbReference type="GO" id="GO:0016757">
    <property type="term" value="F:glycosyltransferase activity"/>
    <property type="evidence" value="ECO:0007669"/>
    <property type="project" value="UniProtKB-KW"/>
</dbReference>
<proteinExistence type="predicted"/>
<dbReference type="EC" id="2.4.-.-" evidence="3"/>
<dbReference type="EMBL" id="JBHSQB010000010">
    <property type="protein sequence ID" value="MFC6098062.1"/>
    <property type="molecule type" value="Genomic_DNA"/>
</dbReference>
<feature type="domain" description="Glycosyl transferase family 1" evidence="2">
    <location>
        <begin position="189"/>
        <end position="343"/>
    </location>
</feature>
<dbReference type="Pfam" id="PF00534">
    <property type="entry name" value="Glycos_transf_1"/>
    <property type="match status" value="1"/>
</dbReference>
<keyword evidence="3" id="KW-0328">Glycosyltransferase</keyword>
<gene>
    <name evidence="3" type="ORF">ACFPVY_15510</name>
</gene>
<keyword evidence="1 3" id="KW-0808">Transferase</keyword>